<reference evidence="11" key="1">
    <citation type="submission" date="2019-09" db="EMBL/GenBank/DDBJ databases">
        <title>Draft genome information of white flower Hibiscus syriacus.</title>
        <authorList>
            <person name="Kim Y.-M."/>
        </authorList>
    </citation>
    <scope>NUCLEOTIDE SEQUENCE [LARGE SCALE GENOMIC DNA]</scope>
    <source>
        <strain evidence="11">YM2019G1</strain>
    </source>
</reference>
<dbReference type="GO" id="GO:0031410">
    <property type="term" value="C:cytoplasmic vesicle"/>
    <property type="evidence" value="ECO:0007669"/>
    <property type="project" value="UniProtKB-SubCell"/>
</dbReference>
<comment type="caution">
    <text evidence="11">The sequence shown here is derived from an EMBL/GenBank/DDBJ whole genome shotgun (WGS) entry which is preliminary data.</text>
</comment>
<keyword evidence="4 9" id="KW-0732">Signal</keyword>
<dbReference type="Proteomes" id="UP000436088">
    <property type="component" value="Unassembled WGS sequence"/>
</dbReference>
<evidence type="ECO:0000256" key="3">
    <source>
        <dbReference type="ARBA" id="ARBA00022525"/>
    </source>
</evidence>
<dbReference type="EMBL" id="VEPZ02001069">
    <property type="protein sequence ID" value="KAE8696251.1"/>
    <property type="molecule type" value="Genomic_DNA"/>
</dbReference>
<name>A0A6A2ZW91_HIBSY</name>
<feature type="chain" id="PRO_5025689639" evidence="9">
    <location>
        <begin position="23"/>
        <end position="121"/>
    </location>
</feature>
<protein>
    <submittedName>
        <fullName evidence="11">Egg cell-secreted protein 1.3</fullName>
    </submittedName>
</protein>
<keyword evidence="12" id="KW-1185">Reference proteome</keyword>
<feature type="signal peptide" evidence="9">
    <location>
        <begin position="1"/>
        <end position="22"/>
    </location>
</feature>
<dbReference type="GO" id="GO:2000008">
    <property type="term" value="P:regulation of protein localization to cell surface"/>
    <property type="evidence" value="ECO:0007669"/>
    <property type="project" value="UniProtKB-ARBA"/>
</dbReference>
<evidence type="ECO:0000256" key="5">
    <source>
        <dbReference type="ARBA" id="ARBA00023279"/>
    </source>
</evidence>
<evidence type="ECO:0000313" key="12">
    <source>
        <dbReference type="Proteomes" id="UP000436088"/>
    </source>
</evidence>
<comment type="subcellular location">
    <subcellularLocation>
        <location evidence="1">Cytoplasmic vesicle</location>
    </subcellularLocation>
    <subcellularLocation>
        <location evidence="2">Secreted</location>
    </subcellularLocation>
</comment>
<gene>
    <name evidence="11" type="ORF">F3Y22_tig00110676pilonHSYRG00291</name>
</gene>
<evidence type="ECO:0000313" key="11">
    <source>
        <dbReference type="EMBL" id="KAE8696251.1"/>
    </source>
</evidence>
<evidence type="ECO:0000256" key="7">
    <source>
        <dbReference type="ARBA" id="ARBA00034457"/>
    </source>
</evidence>
<keyword evidence="6" id="KW-0968">Cytoplasmic vesicle</keyword>
<dbReference type="Pfam" id="PF05617">
    <property type="entry name" value="Prolamin_like"/>
    <property type="match status" value="1"/>
</dbReference>
<keyword evidence="3" id="KW-0964">Secreted</keyword>
<sequence>MALGDLFHVLVLVCCLLASVTSVDRRWVDDNRVIAECWNALNEIKLCTDEIVVFLVNGQTDIDAGCCRAIEVITRDCWPTLLTSLGFTSQEGHILRDYCDVLSAPAAAPIAGAPVSPAPAL</sequence>
<comment type="function">
    <text evidence="7">Involved in the regulation of gamete interactions during the double fertilization and to prevent multiple-pollen tube attraction; mediates the redistribution of the gamete fusogen HAP2/GCS1 to the cell surface after secretion upon sperm arrival.</text>
</comment>
<evidence type="ECO:0000256" key="4">
    <source>
        <dbReference type="ARBA" id="ARBA00022729"/>
    </source>
</evidence>
<dbReference type="AlphaFoldDB" id="A0A6A2ZW91"/>
<evidence type="ECO:0000256" key="9">
    <source>
        <dbReference type="SAM" id="SignalP"/>
    </source>
</evidence>
<dbReference type="GO" id="GO:0080155">
    <property type="term" value="P:regulation of double fertilization forming a zygote and endosperm"/>
    <property type="evidence" value="ECO:0007669"/>
    <property type="project" value="UniProtKB-ARBA"/>
</dbReference>
<feature type="domain" description="Prolamin-like" evidence="10">
    <location>
        <begin position="36"/>
        <end position="100"/>
    </location>
</feature>
<organism evidence="11 12">
    <name type="scientific">Hibiscus syriacus</name>
    <name type="common">Rose of Sharon</name>
    <dbReference type="NCBI Taxonomy" id="106335"/>
    <lineage>
        <taxon>Eukaryota</taxon>
        <taxon>Viridiplantae</taxon>
        <taxon>Streptophyta</taxon>
        <taxon>Embryophyta</taxon>
        <taxon>Tracheophyta</taxon>
        <taxon>Spermatophyta</taxon>
        <taxon>Magnoliopsida</taxon>
        <taxon>eudicotyledons</taxon>
        <taxon>Gunneridae</taxon>
        <taxon>Pentapetalae</taxon>
        <taxon>rosids</taxon>
        <taxon>malvids</taxon>
        <taxon>Malvales</taxon>
        <taxon>Malvaceae</taxon>
        <taxon>Malvoideae</taxon>
        <taxon>Hibiscus</taxon>
    </lineage>
</organism>
<accession>A0A6A2ZW91</accession>
<evidence type="ECO:0000259" key="10">
    <source>
        <dbReference type="Pfam" id="PF05617"/>
    </source>
</evidence>
<dbReference type="InterPro" id="IPR044711">
    <property type="entry name" value="EC11-15"/>
</dbReference>
<dbReference type="PANTHER" id="PTHR35293">
    <property type="entry name" value="EGG CELL-SECRETED PROTEIN 1.5"/>
    <property type="match status" value="1"/>
</dbReference>
<dbReference type="GO" id="GO:0005576">
    <property type="term" value="C:extracellular region"/>
    <property type="evidence" value="ECO:0007669"/>
    <property type="project" value="UniProtKB-SubCell"/>
</dbReference>
<evidence type="ECO:0000256" key="1">
    <source>
        <dbReference type="ARBA" id="ARBA00004541"/>
    </source>
</evidence>
<dbReference type="PANTHER" id="PTHR35293:SF10">
    <property type="entry name" value="EGG CELL-SECRETED PROTEIN 1.2-RELATED"/>
    <property type="match status" value="1"/>
</dbReference>
<comment type="similarity">
    <text evidence="8">Belongs to the plant egg cell-secreted peptide family.</text>
</comment>
<evidence type="ECO:0000256" key="8">
    <source>
        <dbReference type="ARBA" id="ARBA00034484"/>
    </source>
</evidence>
<evidence type="ECO:0000256" key="6">
    <source>
        <dbReference type="ARBA" id="ARBA00023329"/>
    </source>
</evidence>
<keyword evidence="5" id="KW-0278">Fertilization</keyword>
<dbReference type="InterPro" id="IPR008502">
    <property type="entry name" value="Prolamin-like"/>
</dbReference>
<proteinExistence type="inferred from homology"/>
<dbReference type="GO" id="GO:0009567">
    <property type="term" value="P:double fertilization forming a zygote and endosperm"/>
    <property type="evidence" value="ECO:0007669"/>
    <property type="project" value="InterPro"/>
</dbReference>
<evidence type="ECO:0000256" key="2">
    <source>
        <dbReference type="ARBA" id="ARBA00004613"/>
    </source>
</evidence>